<accession>A0A9P6RL04</accession>
<dbReference type="Pfam" id="PF13668">
    <property type="entry name" value="Ferritin_2"/>
    <property type="match status" value="1"/>
</dbReference>
<organism evidence="1 2">
    <name type="scientific">Linnemannia gamsii</name>
    <dbReference type="NCBI Taxonomy" id="64522"/>
    <lineage>
        <taxon>Eukaryota</taxon>
        <taxon>Fungi</taxon>
        <taxon>Fungi incertae sedis</taxon>
        <taxon>Mucoromycota</taxon>
        <taxon>Mortierellomycotina</taxon>
        <taxon>Mortierellomycetes</taxon>
        <taxon>Mortierellales</taxon>
        <taxon>Mortierellaceae</taxon>
        <taxon>Linnemannia</taxon>
    </lineage>
</organism>
<proteinExistence type="predicted"/>
<evidence type="ECO:0000313" key="1">
    <source>
        <dbReference type="EMBL" id="KAG0320111.1"/>
    </source>
</evidence>
<sequence>MAAPLRGHLAKRDKASDLKTLNFALTLEHLESEFYAQGLHKFDADAFKHAHLDGKIRDRFVHIGAHESTHVTVLTSIIESMGGTPVPKCTYKFPLDNVETFAAVARALENTGVSAYLGAAAGITSKDLLTAAASIATVEGRQSSFLNEIFGEEGAPYAFDTPLNAREVVTLAINFIESCPFDLGVAPFKQLTASIKGDKVETSYKDEVVDRQTWCQFLYNNKVVVSVREECKLPETVDGYVYVVITDTSKPITLKDEDSILAGPALLFRGDH</sequence>
<dbReference type="Gene3D" id="1.20.1260.10">
    <property type="match status" value="1"/>
</dbReference>
<dbReference type="SUPFAM" id="SSF47240">
    <property type="entry name" value="Ferritin-like"/>
    <property type="match status" value="1"/>
</dbReference>
<dbReference type="InterPro" id="IPR012347">
    <property type="entry name" value="Ferritin-like"/>
</dbReference>
<reference evidence="1" key="1">
    <citation type="journal article" date="2020" name="Fungal Divers.">
        <title>Resolving the Mortierellaceae phylogeny through synthesis of multi-gene phylogenetics and phylogenomics.</title>
        <authorList>
            <person name="Vandepol N."/>
            <person name="Liber J."/>
            <person name="Desiro A."/>
            <person name="Na H."/>
            <person name="Kennedy M."/>
            <person name="Barry K."/>
            <person name="Grigoriev I.V."/>
            <person name="Miller A.N."/>
            <person name="O'Donnell K."/>
            <person name="Stajich J.E."/>
            <person name="Bonito G."/>
        </authorList>
    </citation>
    <scope>NUCLEOTIDE SEQUENCE</scope>
    <source>
        <strain evidence="1">NVP60</strain>
    </source>
</reference>
<dbReference type="EMBL" id="JAAAIN010000113">
    <property type="protein sequence ID" value="KAG0320111.1"/>
    <property type="molecule type" value="Genomic_DNA"/>
</dbReference>
<dbReference type="InterPro" id="IPR052965">
    <property type="entry name" value="Pigment-catalase-like"/>
</dbReference>
<dbReference type="Proteomes" id="UP000823405">
    <property type="component" value="Unassembled WGS sequence"/>
</dbReference>
<dbReference type="OrthoDB" id="1001765at2759"/>
<dbReference type="PANTHER" id="PTHR31694:SF26">
    <property type="entry name" value="OS05G0151100 PROTEIN"/>
    <property type="match status" value="1"/>
</dbReference>
<dbReference type="InterPro" id="IPR009078">
    <property type="entry name" value="Ferritin-like_SF"/>
</dbReference>
<dbReference type="AlphaFoldDB" id="A0A9P6RL04"/>
<comment type="caution">
    <text evidence="1">The sequence shown here is derived from an EMBL/GenBank/DDBJ whole genome shotgun (WGS) entry which is preliminary data.</text>
</comment>
<gene>
    <name evidence="1" type="ORF">BGZ97_000690</name>
</gene>
<keyword evidence="2" id="KW-1185">Reference proteome</keyword>
<evidence type="ECO:0000313" key="2">
    <source>
        <dbReference type="Proteomes" id="UP000823405"/>
    </source>
</evidence>
<dbReference type="PANTHER" id="PTHR31694">
    <property type="entry name" value="DESICCATION-LIKE PROTEIN"/>
    <property type="match status" value="1"/>
</dbReference>
<name>A0A9P6RL04_9FUNG</name>
<protein>
    <submittedName>
        <fullName evidence="1">Uncharacterized protein</fullName>
    </submittedName>
</protein>